<dbReference type="SUPFAM" id="SSF54001">
    <property type="entry name" value="Cysteine proteinases"/>
    <property type="match status" value="1"/>
</dbReference>
<evidence type="ECO:0000313" key="7">
    <source>
        <dbReference type="EMBL" id="KAF2449845.1"/>
    </source>
</evidence>
<sequence>MENAAQPENRVGLEWQPQNTSVYSQRMHALAQTRTRIAHEIDSLYVASSRGFGRELPPMALTRPPLESRRYTVDASLVTGALQYQRDYGVYNYEREPENLTYLTQSGAKIEVSARETDEPFQRQTQLTLPDPLRYRELHRWGCFRPVFDPAKYPGDDGVRRFNNDKYVEFGDFSLSNEDFTTIMDMTGHDAWYRDNVVDAALELCSIYHGAEDNEIMAVSSVTVQTFKGAAISDEESYMFDLKDYLPMFQGKKWIFIPLNDGIGETSAAEYRGNHWSLLVIDRPRKQALYIDGMGRDMEKMAERYAYALRKILGDEEYTFSIQENAPHQWNHNATPHADCGPCGPYIVKMIQIMMAHICKMRNAGLEAEIGFHLTREFSAQFNFDSYAERRALEYNIASFKADKVARERATNHANTVLGLPRPLDQTAFANPTWPTYDAPLFTQNALTFRKLDMYRNLTTYQSQRDTSVFSDSSSGSSGGISINSEASVNDVQMQYQPAPTATNDALLPDWVVPPSPPNYGSPGSDQNHGETVRYDANAQEDIGQYPDVFVEQPTW</sequence>
<comment type="caution">
    <text evidence="7">The sequence shown here is derived from an EMBL/GenBank/DDBJ whole genome shotgun (WGS) entry which is preliminary data.</text>
</comment>
<dbReference type="Gene3D" id="3.40.395.10">
    <property type="entry name" value="Adenoviral Proteinase, Chain A"/>
    <property type="match status" value="1"/>
</dbReference>
<dbReference type="EMBL" id="MU001494">
    <property type="protein sequence ID" value="KAF2449845.1"/>
    <property type="molecule type" value="Genomic_DNA"/>
</dbReference>
<evidence type="ECO:0000256" key="2">
    <source>
        <dbReference type="ARBA" id="ARBA00022670"/>
    </source>
</evidence>
<comment type="similarity">
    <text evidence="1">Belongs to the peptidase C48 family.</text>
</comment>
<organism evidence="7 8">
    <name type="scientific">Karstenula rhodostoma CBS 690.94</name>
    <dbReference type="NCBI Taxonomy" id="1392251"/>
    <lineage>
        <taxon>Eukaryota</taxon>
        <taxon>Fungi</taxon>
        <taxon>Dikarya</taxon>
        <taxon>Ascomycota</taxon>
        <taxon>Pezizomycotina</taxon>
        <taxon>Dothideomycetes</taxon>
        <taxon>Pleosporomycetidae</taxon>
        <taxon>Pleosporales</taxon>
        <taxon>Massarineae</taxon>
        <taxon>Didymosphaeriaceae</taxon>
        <taxon>Karstenula</taxon>
    </lineage>
</organism>
<dbReference type="GO" id="GO:0000338">
    <property type="term" value="P:protein deneddylation"/>
    <property type="evidence" value="ECO:0007669"/>
    <property type="project" value="TreeGrafter"/>
</dbReference>
<keyword evidence="3" id="KW-0378">Hydrolase</keyword>
<proteinExistence type="inferred from homology"/>
<dbReference type="InterPro" id="IPR044613">
    <property type="entry name" value="Nep1/2-like"/>
</dbReference>
<evidence type="ECO:0000256" key="5">
    <source>
        <dbReference type="SAM" id="MobiDB-lite"/>
    </source>
</evidence>
<protein>
    <recommendedName>
        <fullName evidence="6">Ubiquitin-like protease family profile domain-containing protein</fullName>
    </recommendedName>
</protein>
<dbReference type="GO" id="GO:0019784">
    <property type="term" value="F:deNEDDylase activity"/>
    <property type="evidence" value="ECO:0007669"/>
    <property type="project" value="InterPro"/>
</dbReference>
<evidence type="ECO:0000313" key="8">
    <source>
        <dbReference type="Proteomes" id="UP000799764"/>
    </source>
</evidence>
<evidence type="ECO:0000256" key="4">
    <source>
        <dbReference type="ARBA" id="ARBA00022807"/>
    </source>
</evidence>
<dbReference type="InterPro" id="IPR038765">
    <property type="entry name" value="Papain-like_cys_pep_sf"/>
</dbReference>
<keyword evidence="4" id="KW-0788">Thiol protease</keyword>
<dbReference type="PANTHER" id="PTHR46468">
    <property type="entry name" value="SENTRIN-SPECIFIC PROTEASE 8"/>
    <property type="match status" value="1"/>
</dbReference>
<dbReference type="Proteomes" id="UP000799764">
    <property type="component" value="Unassembled WGS sequence"/>
</dbReference>
<accession>A0A9P4PRA3</accession>
<feature type="domain" description="Ubiquitin-like protease family profile" evidence="6">
    <location>
        <begin position="173"/>
        <end position="354"/>
    </location>
</feature>
<evidence type="ECO:0000256" key="3">
    <source>
        <dbReference type="ARBA" id="ARBA00022801"/>
    </source>
</evidence>
<name>A0A9P4PRA3_9PLEO</name>
<dbReference type="InterPro" id="IPR003653">
    <property type="entry name" value="Peptidase_C48_C"/>
</dbReference>
<keyword evidence="8" id="KW-1185">Reference proteome</keyword>
<dbReference type="AlphaFoldDB" id="A0A9P4PRA3"/>
<reference evidence="7" key="1">
    <citation type="journal article" date="2020" name="Stud. Mycol.">
        <title>101 Dothideomycetes genomes: a test case for predicting lifestyles and emergence of pathogens.</title>
        <authorList>
            <person name="Haridas S."/>
            <person name="Albert R."/>
            <person name="Binder M."/>
            <person name="Bloem J."/>
            <person name="Labutti K."/>
            <person name="Salamov A."/>
            <person name="Andreopoulos B."/>
            <person name="Baker S."/>
            <person name="Barry K."/>
            <person name="Bills G."/>
            <person name="Bluhm B."/>
            <person name="Cannon C."/>
            <person name="Castanera R."/>
            <person name="Culley D."/>
            <person name="Daum C."/>
            <person name="Ezra D."/>
            <person name="Gonzalez J."/>
            <person name="Henrissat B."/>
            <person name="Kuo A."/>
            <person name="Liang C."/>
            <person name="Lipzen A."/>
            <person name="Lutzoni F."/>
            <person name="Magnuson J."/>
            <person name="Mondo S."/>
            <person name="Nolan M."/>
            <person name="Ohm R."/>
            <person name="Pangilinan J."/>
            <person name="Park H.-J."/>
            <person name="Ramirez L."/>
            <person name="Alfaro M."/>
            <person name="Sun H."/>
            <person name="Tritt A."/>
            <person name="Yoshinaga Y."/>
            <person name="Zwiers L.-H."/>
            <person name="Turgeon B."/>
            <person name="Goodwin S."/>
            <person name="Spatafora J."/>
            <person name="Crous P."/>
            <person name="Grigoriev I."/>
        </authorList>
    </citation>
    <scope>NUCLEOTIDE SEQUENCE</scope>
    <source>
        <strain evidence="7">CBS 690.94</strain>
    </source>
</reference>
<dbReference type="OrthoDB" id="3687719at2759"/>
<dbReference type="PANTHER" id="PTHR46468:SF1">
    <property type="entry name" value="SENTRIN-SPECIFIC PROTEASE 8"/>
    <property type="match status" value="1"/>
</dbReference>
<feature type="region of interest" description="Disordered" evidence="5">
    <location>
        <begin position="505"/>
        <end position="531"/>
    </location>
</feature>
<dbReference type="PROSITE" id="PS50600">
    <property type="entry name" value="ULP_PROTEASE"/>
    <property type="match status" value="1"/>
</dbReference>
<dbReference type="Pfam" id="PF02902">
    <property type="entry name" value="Peptidase_C48"/>
    <property type="match status" value="1"/>
</dbReference>
<feature type="region of interest" description="Disordered" evidence="5">
    <location>
        <begin position="465"/>
        <end position="484"/>
    </location>
</feature>
<gene>
    <name evidence="7" type="ORF">P171DRAFT_507584</name>
</gene>
<dbReference type="GO" id="GO:0008234">
    <property type="term" value="F:cysteine-type peptidase activity"/>
    <property type="evidence" value="ECO:0007669"/>
    <property type="project" value="UniProtKB-KW"/>
</dbReference>
<evidence type="ECO:0000256" key="1">
    <source>
        <dbReference type="ARBA" id="ARBA00005234"/>
    </source>
</evidence>
<evidence type="ECO:0000259" key="6">
    <source>
        <dbReference type="PROSITE" id="PS50600"/>
    </source>
</evidence>
<keyword evidence="2" id="KW-0645">Protease</keyword>
<dbReference type="GO" id="GO:0006508">
    <property type="term" value="P:proteolysis"/>
    <property type="evidence" value="ECO:0007669"/>
    <property type="project" value="UniProtKB-KW"/>
</dbReference>